<evidence type="ECO:0000256" key="1">
    <source>
        <dbReference type="ARBA" id="ARBA00022801"/>
    </source>
</evidence>
<organism evidence="2 3">
    <name type="scientific">Cucumis melo var. makuwa</name>
    <name type="common">Oriental melon</name>
    <dbReference type="NCBI Taxonomy" id="1194695"/>
    <lineage>
        <taxon>Eukaryota</taxon>
        <taxon>Viridiplantae</taxon>
        <taxon>Streptophyta</taxon>
        <taxon>Embryophyta</taxon>
        <taxon>Tracheophyta</taxon>
        <taxon>Spermatophyta</taxon>
        <taxon>Magnoliopsida</taxon>
        <taxon>eudicotyledons</taxon>
        <taxon>Gunneridae</taxon>
        <taxon>Pentapetalae</taxon>
        <taxon>rosids</taxon>
        <taxon>fabids</taxon>
        <taxon>Cucurbitales</taxon>
        <taxon>Cucurbitaceae</taxon>
        <taxon>Benincaseae</taxon>
        <taxon>Cucumis</taxon>
    </lineage>
</organism>
<dbReference type="InterPro" id="IPR037094">
    <property type="entry name" value="Glyco_hydro_38_cen_sf"/>
</dbReference>
<dbReference type="PANTHER" id="PTHR11607">
    <property type="entry name" value="ALPHA-MANNOSIDASE"/>
    <property type="match status" value="1"/>
</dbReference>
<dbReference type="Gene3D" id="1.20.1270.50">
    <property type="entry name" value="Glycoside hydrolase family 38, central domain"/>
    <property type="match status" value="1"/>
</dbReference>
<dbReference type="InterPro" id="IPR050843">
    <property type="entry name" value="Glycosyl_Hydrlase_38"/>
</dbReference>
<dbReference type="AlphaFoldDB" id="A0A5D3D540"/>
<protein>
    <submittedName>
        <fullName evidence="2">F-box protein</fullName>
    </submittedName>
</protein>
<dbReference type="PANTHER" id="PTHR11607:SF61">
    <property type="entry name" value="ALPHA-MANNOSIDASE"/>
    <property type="match status" value="1"/>
</dbReference>
<dbReference type="GO" id="GO:0006013">
    <property type="term" value="P:mannose metabolic process"/>
    <property type="evidence" value="ECO:0007669"/>
    <property type="project" value="InterPro"/>
</dbReference>
<comment type="caution">
    <text evidence="2">The sequence shown here is derived from an EMBL/GenBank/DDBJ whole genome shotgun (WGS) entry which is preliminary data.</text>
</comment>
<dbReference type="GO" id="GO:0004559">
    <property type="term" value="F:alpha-mannosidase activity"/>
    <property type="evidence" value="ECO:0007669"/>
    <property type="project" value="InterPro"/>
</dbReference>
<dbReference type="Proteomes" id="UP000321947">
    <property type="component" value="Unassembled WGS sequence"/>
</dbReference>
<name>A0A5D3D540_CUCMM</name>
<sequence length="299" mass="33826">MDDNSTACLIHHAYSFRELDMLIDSIGFSFRLRTTKTEVYLKIVSSRRRWGFQITDHGLYEISLAKCIPNLKSISLWGMAGITDKGVVLLDCVVRRDRQSGIDIDMIRVIRVIRRDHSQPDCLSVSFGYTKDQIVLGVPFGSPKTRYVPTGSQIARVRERASEGQDRGKLANDREGSLTCHMGTQFCFRVYFYKVFSLGDALGIAHHHDAVTGTAKQHTTNDYMKRLAAESYEAEVVVNSALICLGLNSSYIWWTCGLQVEEKNSQSGYFLDLWGSSLCSRLHGRRKNDENLQLQDPKA</sequence>
<dbReference type="InterPro" id="IPR028995">
    <property type="entry name" value="Glyco_hydro_57/38_cen_sf"/>
</dbReference>
<reference evidence="2 3" key="1">
    <citation type="submission" date="2019-08" db="EMBL/GenBank/DDBJ databases">
        <title>Draft genome sequences of two oriental melons (Cucumis melo L. var makuwa).</title>
        <authorList>
            <person name="Kwon S.-Y."/>
        </authorList>
    </citation>
    <scope>NUCLEOTIDE SEQUENCE [LARGE SCALE GENOMIC DNA]</scope>
    <source>
        <strain evidence="3">cv. Chang Bougi</strain>
        <tissue evidence="2">Leaf</tissue>
    </source>
</reference>
<dbReference type="EMBL" id="SSTD01007653">
    <property type="protein sequence ID" value="TYK18658.1"/>
    <property type="molecule type" value="Genomic_DNA"/>
</dbReference>
<dbReference type="FunFam" id="1.20.1270.50:FF:000003">
    <property type="entry name" value="Alpha-mannosidase"/>
    <property type="match status" value="1"/>
</dbReference>
<evidence type="ECO:0000313" key="3">
    <source>
        <dbReference type="Proteomes" id="UP000321947"/>
    </source>
</evidence>
<proteinExistence type="predicted"/>
<gene>
    <name evidence="2" type="ORF">E5676_scaffold390G00240</name>
</gene>
<evidence type="ECO:0000313" key="2">
    <source>
        <dbReference type="EMBL" id="TYK18658.1"/>
    </source>
</evidence>
<accession>A0A5D3D540</accession>
<dbReference type="SUPFAM" id="SSF88688">
    <property type="entry name" value="Families 57/38 glycoside transferase middle domain"/>
    <property type="match status" value="1"/>
</dbReference>
<keyword evidence="1" id="KW-0378">Hydrolase</keyword>